<dbReference type="Proteomes" id="UP001164539">
    <property type="component" value="Chromosome 10"/>
</dbReference>
<evidence type="ECO:0000313" key="1">
    <source>
        <dbReference type="EMBL" id="KAJ4709306.1"/>
    </source>
</evidence>
<reference evidence="1 2" key="1">
    <citation type="journal article" date="2023" name="Science">
        <title>Complex scaffold remodeling in plant triterpene biosynthesis.</title>
        <authorList>
            <person name="De La Pena R."/>
            <person name="Hodgson H."/>
            <person name="Liu J.C."/>
            <person name="Stephenson M.J."/>
            <person name="Martin A.C."/>
            <person name="Owen C."/>
            <person name="Harkess A."/>
            <person name="Leebens-Mack J."/>
            <person name="Jimenez L.E."/>
            <person name="Osbourn A."/>
            <person name="Sattely E.S."/>
        </authorList>
    </citation>
    <scope>NUCLEOTIDE SEQUENCE [LARGE SCALE GENOMIC DNA]</scope>
    <source>
        <strain evidence="2">cv. JPN11</strain>
        <tissue evidence="1">Leaf</tissue>
    </source>
</reference>
<comment type="caution">
    <text evidence="1">The sequence shown here is derived from an EMBL/GenBank/DDBJ whole genome shotgun (WGS) entry which is preliminary data.</text>
</comment>
<keyword evidence="2" id="KW-1185">Reference proteome</keyword>
<organism evidence="1 2">
    <name type="scientific">Melia azedarach</name>
    <name type="common">Chinaberry tree</name>
    <dbReference type="NCBI Taxonomy" id="155640"/>
    <lineage>
        <taxon>Eukaryota</taxon>
        <taxon>Viridiplantae</taxon>
        <taxon>Streptophyta</taxon>
        <taxon>Embryophyta</taxon>
        <taxon>Tracheophyta</taxon>
        <taxon>Spermatophyta</taxon>
        <taxon>Magnoliopsida</taxon>
        <taxon>eudicotyledons</taxon>
        <taxon>Gunneridae</taxon>
        <taxon>Pentapetalae</taxon>
        <taxon>rosids</taxon>
        <taxon>malvids</taxon>
        <taxon>Sapindales</taxon>
        <taxon>Meliaceae</taxon>
        <taxon>Melia</taxon>
    </lineage>
</organism>
<proteinExistence type="predicted"/>
<protein>
    <submittedName>
        <fullName evidence="1">Disease resistance protein</fullName>
    </submittedName>
</protein>
<sequence>MSIIGEAVLTVTMEMLFKKLASEVLPLFGRQEKIRGDLEDWQKKLRKIKAVLDDAEDKQMRDEKVKDWLGDLKNLAYDVEDVLDEFATEALRRNSEEEKKAIVELLLKDDLSPDHGGLSVIPITGMGGLGKTTLAQLVYNDKTVDSHFDLKVWACVSEDFDATRITKSILKSIGVQTTADDNLNLLQGKLKNELSRKKFLLILDDMWNENYGDWTILKLPFADGAPGSKIIVTTRSQTVALKMGTIPAYPLRELSNDDALLVFTQHSLGTRDFGQHQYLREIGAEIVKRCHGLPLAARALGGLLRGKYNISDWEKVLKNKIWDLTEEGNDIMRALKVSYYYLPAHLKRCFAYSSLFPKDYEFNEQEIVLLWMAEGLLPLDVNGKRMEESGNDYFKELQSRSFFQQSNMNTSRLTGLQTLCYFVVGKNNGSRLTELKYLKNLSGKLKISSLENVKDVGDAEEAELHGKGKLNELCLEWANSNDNSRDLENETSVLYMLRPHGNLKELTVKGYGGSNFPIWLGDSMFSNLILLKFENCGMCTSLPMVGQLPSLKHLFIIGITRLKSLAIHLERLKISLCPNLVSFPGGGLPRTKLTYLYLCNCEKLKALPNKLRNVTSLQQLAISNCPSIEYFPEDGFPTDLCSLEIDYLNMYKPLFESGLYSFSSVTQLSLSGEGSDVVSFPLEDTAMALPVSLTKLSVDNFPDLERLSSTIGNLTSLEILRLSDCPKLKYFPEKGLPHSLLNLQITGCPLIEERCKKNKGQYWNLIADIPYVGL</sequence>
<name>A0ACC1XDW2_MELAZ</name>
<gene>
    <name evidence="1" type="ORF">OWV82_019112</name>
</gene>
<dbReference type="EMBL" id="CM051403">
    <property type="protein sequence ID" value="KAJ4709306.1"/>
    <property type="molecule type" value="Genomic_DNA"/>
</dbReference>
<accession>A0ACC1XDW2</accession>
<evidence type="ECO:0000313" key="2">
    <source>
        <dbReference type="Proteomes" id="UP001164539"/>
    </source>
</evidence>